<dbReference type="EMBL" id="CAXKWB010001722">
    <property type="protein sequence ID" value="CAL4065216.1"/>
    <property type="molecule type" value="Genomic_DNA"/>
</dbReference>
<name>A0AAV2PV66_MEGNR</name>
<keyword evidence="1" id="KW-1133">Transmembrane helix</keyword>
<proteinExistence type="predicted"/>
<gene>
    <name evidence="2" type="ORF">MNOR_LOCUS4658</name>
</gene>
<dbReference type="PANTHER" id="PTHR10796">
    <property type="entry name" value="PATCHED-RELATED"/>
    <property type="match status" value="1"/>
</dbReference>
<feature type="non-terminal residue" evidence="2">
    <location>
        <position position="211"/>
    </location>
</feature>
<keyword evidence="1" id="KW-0472">Membrane</keyword>
<feature type="non-terminal residue" evidence="2">
    <location>
        <position position="1"/>
    </location>
</feature>
<accession>A0AAV2PV66</accession>
<dbReference type="Proteomes" id="UP001497623">
    <property type="component" value="Unassembled WGS sequence"/>
</dbReference>
<reference evidence="2 3" key="1">
    <citation type="submission" date="2024-05" db="EMBL/GenBank/DDBJ databases">
        <authorList>
            <person name="Wallberg A."/>
        </authorList>
    </citation>
    <scope>NUCLEOTIDE SEQUENCE [LARGE SCALE GENOMIC DNA]</scope>
</reference>
<keyword evidence="3" id="KW-1185">Reference proteome</keyword>
<keyword evidence="1" id="KW-0812">Transmembrane</keyword>
<dbReference type="GO" id="GO:0016020">
    <property type="term" value="C:membrane"/>
    <property type="evidence" value="ECO:0007669"/>
    <property type="project" value="TreeGrafter"/>
</dbReference>
<dbReference type="InterPro" id="IPR051697">
    <property type="entry name" value="Patched_domain-protein"/>
</dbReference>
<evidence type="ECO:0000313" key="2">
    <source>
        <dbReference type="EMBL" id="CAL4065216.1"/>
    </source>
</evidence>
<sequence length="211" mass="24455">ANNNKSDKIRKDIDKRNSSDSCLYNASMGLVRLVENCCGQWGRSVATHPGYAILLCIALFTLAAVGLVNINTELRPYKLWIPQDSEFIKVTNWQAENFPRDYRHHVILWEAKDGNVLTAAAIQEMWQMHQEVEKIATTVGDETITWDDVCITVPSLLTPQSIVDYSSDYYYNNDNYENYDYATPEPYYYDYDVEWSTIGPDYWGTEMPFNW</sequence>
<evidence type="ECO:0000313" key="3">
    <source>
        <dbReference type="Proteomes" id="UP001497623"/>
    </source>
</evidence>
<protein>
    <submittedName>
        <fullName evidence="2">Uncharacterized protein</fullName>
    </submittedName>
</protein>
<organism evidence="2 3">
    <name type="scientific">Meganyctiphanes norvegica</name>
    <name type="common">Northern krill</name>
    <name type="synonym">Thysanopoda norvegica</name>
    <dbReference type="NCBI Taxonomy" id="48144"/>
    <lineage>
        <taxon>Eukaryota</taxon>
        <taxon>Metazoa</taxon>
        <taxon>Ecdysozoa</taxon>
        <taxon>Arthropoda</taxon>
        <taxon>Crustacea</taxon>
        <taxon>Multicrustacea</taxon>
        <taxon>Malacostraca</taxon>
        <taxon>Eumalacostraca</taxon>
        <taxon>Eucarida</taxon>
        <taxon>Euphausiacea</taxon>
        <taxon>Euphausiidae</taxon>
        <taxon>Meganyctiphanes</taxon>
    </lineage>
</organism>
<dbReference type="PANTHER" id="PTHR10796:SF130">
    <property type="entry name" value="PATCHED DOMAIN-CONTAINING PROTEIN 3-LIKE PROTEIN"/>
    <property type="match status" value="1"/>
</dbReference>
<evidence type="ECO:0000256" key="1">
    <source>
        <dbReference type="SAM" id="Phobius"/>
    </source>
</evidence>
<comment type="caution">
    <text evidence="2">The sequence shown here is derived from an EMBL/GenBank/DDBJ whole genome shotgun (WGS) entry which is preliminary data.</text>
</comment>
<dbReference type="AlphaFoldDB" id="A0AAV2PV66"/>
<feature type="transmembrane region" description="Helical" evidence="1">
    <location>
        <begin position="51"/>
        <end position="70"/>
    </location>
</feature>